<dbReference type="EMBL" id="JAFFZP010000039">
    <property type="protein sequence ID" value="MBN0989406.1"/>
    <property type="molecule type" value="Genomic_DNA"/>
</dbReference>
<comment type="caution">
    <text evidence="3">The sequence shown here is derived from an EMBL/GenBank/DDBJ whole genome shotgun (WGS) entry which is preliminary data.</text>
</comment>
<name>A0ABS2WCU3_9GAMM</name>
<proteinExistence type="predicted"/>
<keyword evidence="2" id="KW-0732">Signal</keyword>
<organism evidence="3 4">
    <name type="scientific">Amphritea pacifica</name>
    <dbReference type="NCBI Taxonomy" id="2811233"/>
    <lineage>
        <taxon>Bacteria</taxon>
        <taxon>Pseudomonadati</taxon>
        <taxon>Pseudomonadota</taxon>
        <taxon>Gammaproteobacteria</taxon>
        <taxon>Oceanospirillales</taxon>
        <taxon>Oceanospirillaceae</taxon>
        <taxon>Amphritea</taxon>
    </lineage>
</organism>
<keyword evidence="4" id="KW-1185">Reference proteome</keyword>
<protein>
    <submittedName>
        <fullName evidence="3">Tetratricopeptide repeat protein</fullName>
    </submittedName>
</protein>
<feature type="repeat" description="TPR" evidence="1">
    <location>
        <begin position="164"/>
        <end position="197"/>
    </location>
</feature>
<evidence type="ECO:0000256" key="1">
    <source>
        <dbReference type="PROSITE-ProRule" id="PRU00339"/>
    </source>
</evidence>
<dbReference type="Gene3D" id="1.25.40.10">
    <property type="entry name" value="Tetratricopeptide repeat domain"/>
    <property type="match status" value="1"/>
</dbReference>
<evidence type="ECO:0000313" key="4">
    <source>
        <dbReference type="Proteomes" id="UP000760472"/>
    </source>
</evidence>
<dbReference type="Proteomes" id="UP000760472">
    <property type="component" value="Unassembled WGS sequence"/>
</dbReference>
<gene>
    <name evidence="3" type="ORF">JW498_18730</name>
</gene>
<dbReference type="InterPro" id="IPR011990">
    <property type="entry name" value="TPR-like_helical_dom_sf"/>
</dbReference>
<evidence type="ECO:0000256" key="2">
    <source>
        <dbReference type="SAM" id="SignalP"/>
    </source>
</evidence>
<dbReference type="RefSeq" id="WP_205211837.1">
    <property type="nucleotide sequence ID" value="NZ_JAFFZO010000035.1"/>
</dbReference>
<feature type="signal peptide" evidence="2">
    <location>
        <begin position="1"/>
        <end position="23"/>
    </location>
</feature>
<feature type="chain" id="PRO_5047486755" evidence="2">
    <location>
        <begin position="24"/>
        <end position="222"/>
    </location>
</feature>
<dbReference type="PROSITE" id="PS50005">
    <property type="entry name" value="TPR"/>
    <property type="match status" value="1"/>
</dbReference>
<reference evidence="3 4" key="1">
    <citation type="submission" date="2021-02" db="EMBL/GenBank/DDBJ databases">
        <title>A novel species of genus Amphritea isolated from a fishpond in China.</title>
        <authorList>
            <person name="Lu H."/>
        </authorList>
    </citation>
    <scope>NUCLEOTIDE SEQUENCE [LARGE SCALE GENOMIC DNA]</scope>
    <source>
        <strain evidence="3 4">RP18W</strain>
    </source>
</reference>
<dbReference type="SUPFAM" id="SSF48452">
    <property type="entry name" value="TPR-like"/>
    <property type="match status" value="1"/>
</dbReference>
<sequence length="222" mass="24632">MKHKLLISVAVMSLYLPLSTSFAAQAGQQEMMQDVAALQSEWARIKYQVNDEKLQLSAIEKLEQQAEQTSAKYADFAEPKIWQGIILSTDAGIVKGLSALGKVKEAKKLFEASLEQNPTALNASAHTSLGSLYYQVPGWPIAFGSDDKAEQHLKAALEVNPDGIDANYFYADFLMENKRYDEARHYFEKALSAKPRADRPVADAGRRHEIELAMAKLAGLKK</sequence>
<keyword evidence="1" id="KW-0802">TPR repeat</keyword>
<dbReference type="Pfam" id="PF14559">
    <property type="entry name" value="TPR_19"/>
    <property type="match status" value="1"/>
</dbReference>
<accession>A0ABS2WCU3</accession>
<dbReference type="InterPro" id="IPR019734">
    <property type="entry name" value="TPR_rpt"/>
</dbReference>
<evidence type="ECO:0000313" key="3">
    <source>
        <dbReference type="EMBL" id="MBN0989406.1"/>
    </source>
</evidence>